<dbReference type="InterPro" id="IPR052048">
    <property type="entry name" value="ST_Response_Regulator"/>
</dbReference>
<comment type="caution">
    <text evidence="2">The sequence shown here is derived from an EMBL/GenBank/DDBJ whole genome shotgun (WGS) entry which is preliminary data.</text>
</comment>
<dbReference type="PROSITE" id="PS50110">
    <property type="entry name" value="RESPONSE_REGULATORY"/>
    <property type="match status" value="1"/>
</dbReference>
<dbReference type="SUPFAM" id="SSF52172">
    <property type="entry name" value="CheY-like"/>
    <property type="match status" value="1"/>
</dbReference>
<evidence type="ECO:0000313" key="3">
    <source>
        <dbReference type="Proteomes" id="UP000004440"/>
    </source>
</evidence>
<evidence type="ECO:0000313" key="2">
    <source>
        <dbReference type="EMBL" id="EGP93663.1"/>
    </source>
</evidence>
<dbReference type="AlphaFoldDB" id="F9CWL1"/>
<keyword evidence="3" id="KW-1185">Reference proteome</keyword>
<reference evidence="2 3" key="1">
    <citation type="journal article" date="2011" name="J. Bacteriol.">
        <title>Genome Sequence of an Ammonia-Oxidizing Soil Archaeon, "Candidatus Nitrosoarchaeum koreensis" MY1.</title>
        <authorList>
            <person name="Kim B.K."/>
            <person name="Jung M.Y."/>
            <person name="Yu D.S."/>
            <person name="Park S.J."/>
            <person name="Oh T.K."/>
            <person name="Rhee S.K."/>
            <person name="Kim J.F."/>
        </authorList>
    </citation>
    <scope>NUCLEOTIDE SEQUENCE [LARGE SCALE GENOMIC DNA]</scope>
    <source>
        <strain evidence="2 3">MY1</strain>
    </source>
</reference>
<gene>
    <name evidence="2" type="ORF">MY1_0902</name>
</gene>
<dbReference type="PANTHER" id="PTHR43228">
    <property type="entry name" value="TWO-COMPONENT RESPONSE REGULATOR"/>
    <property type="match status" value="1"/>
</dbReference>
<feature type="domain" description="Response regulatory" evidence="1">
    <location>
        <begin position="6"/>
        <end position="121"/>
    </location>
</feature>
<accession>F9CWL1</accession>
<sequence length="123" mass="13905">MISLPSVLVVDDDPDSRDALSDLLELKGVEVLAKGVNGHDAVQKFSQHKPDLILMDMMMPNFDGMYGLEHIKNIDSSAKVIMITADQSQTTRDKIYRYPNTKIIAKPIDIDQLVKLIMEKSFW</sequence>
<dbReference type="Proteomes" id="UP000004440">
    <property type="component" value="Unassembled WGS sequence"/>
</dbReference>
<evidence type="ECO:0000259" key="1">
    <source>
        <dbReference type="PROSITE" id="PS50110"/>
    </source>
</evidence>
<dbReference type="STRING" id="1001994.MY1_0902"/>
<dbReference type="InterPro" id="IPR001789">
    <property type="entry name" value="Sig_transdc_resp-reg_receiver"/>
</dbReference>
<dbReference type="Gene3D" id="3.40.50.2300">
    <property type="match status" value="1"/>
</dbReference>
<dbReference type="GO" id="GO:0000160">
    <property type="term" value="P:phosphorelay signal transduction system"/>
    <property type="evidence" value="ECO:0007669"/>
    <property type="project" value="InterPro"/>
</dbReference>
<dbReference type="PANTHER" id="PTHR43228:SF1">
    <property type="entry name" value="TWO-COMPONENT RESPONSE REGULATOR ARR22"/>
    <property type="match status" value="1"/>
</dbReference>
<proteinExistence type="predicted"/>
<dbReference type="InterPro" id="IPR011006">
    <property type="entry name" value="CheY-like_superfamily"/>
</dbReference>
<protein>
    <submittedName>
        <fullName evidence="2">Response regulator receiver protein</fullName>
    </submittedName>
</protein>
<organism evidence="2 3">
    <name type="scientific">Nitrosarchaeum koreense MY1</name>
    <dbReference type="NCBI Taxonomy" id="1001994"/>
    <lineage>
        <taxon>Archaea</taxon>
        <taxon>Nitrososphaerota</taxon>
        <taxon>Nitrososphaeria</taxon>
        <taxon>Nitrosopumilales</taxon>
        <taxon>Nitrosopumilaceae</taxon>
        <taxon>Nitrosarchaeum</taxon>
    </lineage>
</organism>
<dbReference type="SMART" id="SM00448">
    <property type="entry name" value="REC"/>
    <property type="match status" value="1"/>
</dbReference>
<name>F9CWL1_9ARCH</name>
<dbReference type="Pfam" id="PF00072">
    <property type="entry name" value="Response_reg"/>
    <property type="match status" value="1"/>
</dbReference>
<dbReference type="EMBL" id="AFPU01000001">
    <property type="protein sequence ID" value="EGP93663.1"/>
    <property type="molecule type" value="Genomic_DNA"/>
</dbReference>